<feature type="transmembrane region" description="Helical" evidence="1">
    <location>
        <begin position="112"/>
        <end position="131"/>
    </location>
</feature>
<keyword evidence="1" id="KW-1133">Transmembrane helix</keyword>
<name>A0A395VZV4_BACOV</name>
<dbReference type="GO" id="GO:0016747">
    <property type="term" value="F:acyltransferase activity, transferring groups other than amino-acyl groups"/>
    <property type="evidence" value="ECO:0007669"/>
    <property type="project" value="InterPro"/>
</dbReference>
<feature type="transmembrane region" description="Helical" evidence="1">
    <location>
        <begin position="255"/>
        <end position="277"/>
    </location>
</feature>
<evidence type="ECO:0000313" key="4">
    <source>
        <dbReference type="Proteomes" id="UP000266492"/>
    </source>
</evidence>
<proteinExistence type="predicted"/>
<keyword evidence="1" id="KW-0812">Transmembrane</keyword>
<dbReference type="EMBL" id="QRVZ01000006">
    <property type="protein sequence ID" value="RGS84519.1"/>
    <property type="molecule type" value="Genomic_DNA"/>
</dbReference>
<comment type="caution">
    <text evidence="3">The sequence shown here is derived from an EMBL/GenBank/DDBJ whole genome shotgun (WGS) entry which is preliminary data.</text>
</comment>
<feature type="domain" description="Acyltransferase 3" evidence="2">
    <location>
        <begin position="16"/>
        <end position="300"/>
    </location>
</feature>
<dbReference type="Pfam" id="PF01757">
    <property type="entry name" value="Acyl_transf_3"/>
    <property type="match status" value="1"/>
</dbReference>
<dbReference type="InterPro" id="IPR002656">
    <property type="entry name" value="Acyl_transf_3_dom"/>
</dbReference>
<feature type="transmembrane region" description="Helical" evidence="1">
    <location>
        <begin position="21"/>
        <end position="38"/>
    </location>
</feature>
<evidence type="ECO:0000259" key="2">
    <source>
        <dbReference type="Pfam" id="PF01757"/>
    </source>
</evidence>
<dbReference type="PANTHER" id="PTHR37312">
    <property type="entry name" value="MEMBRANE-BOUND ACYLTRANSFERASE YKRP-RELATED"/>
    <property type="match status" value="1"/>
</dbReference>
<dbReference type="InterPro" id="IPR052734">
    <property type="entry name" value="Nod_factor_acetyltransferase"/>
</dbReference>
<organism evidence="3 4">
    <name type="scientific">Bacteroides ovatus</name>
    <dbReference type="NCBI Taxonomy" id="28116"/>
    <lineage>
        <taxon>Bacteria</taxon>
        <taxon>Pseudomonadati</taxon>
        <taxon>Bacteroidota</taxon>
        <taxon>Bacteroidia</taxon>
        <taxon>Bacteroidales</taxon>
        <taxon>Bacteroidaceae</taxon>
        <taxon>Bacteroides</taxon>
    </lineage>
</organism>
<gene>
    <name evidence="3" type="ORF">DWX70_09070</name>
</gene>
<dbReference type="Proteomes" id="UP000266492">
    <property type="component" value="Unassembled WGS sequence"/>
</dbReference>
<evidence type="ECO:0000313" key="3">
    <source>
        <dbReference type="EMBL" id="RGS84519.1"/>
    </source>
</evidence>
<evidence type="ECO:0000256" key="1">
    <source>
        <dbReference type="SAM" id="Phobius"/>
    </source>
</evidence>
<keyword evidence="1" id="KW-0472">Membrane</keyword>
<feature type="transmembrane region" description="Helical" evidence="1">
    <location>
        <begin position="198"/>
        <end position="219"/>
    </location>
</feature>
<feature type="transmembrane region" description="Helical" evidence="1">
    <location>
        <begin position="169"/>
        <end position="186"/>
    </location>
</feature>
<reference evidence="3 4" key="1">
    <citation type="submission" date="2018-08" db="EMBL/GenBank/DDBJ databases">
        <title>A genome reference for cultivated species of the human gut microbiota.</title>
        <authorList>
            <person name="Zou Y."/>
            <person name="Xue W."/>
            <person name="Luo G."/>
        </authorList>
    </citation>
    <scope>NUCLEOTIDE SEQUENCE [LARGE SCALE GENOMIC DNA]</scope>
    <source>
        <strain evidence="3 4">AF20-9LB</strain>
    </source>
</reference>
<feature type="transmembrane region" description="Helical" evidence="1">
    <location>
        <begin position="231"/>
        <end position="248"/>
    </location>
</feature>
<feature type="transmembrane region" description="Helical" evidence="1">
    <location>
        <begin position="289"/>
        <end position="307"/>
    </location>
</feature>
<feature type="transmembrane region" description="Helical" evidence="1">
    <location>
        <begin position="50"/>
        <end position="70"/>
    </location>
</feature>
<feature type="transmembrane region" description="Helical" evidence="1">
    <location>
        <begin position="82"/>
        <end position="106"/>
    </location>
</feature>
<sequence length="319" mass="37227">MYEAFSWIMKKRLAHIDMAKAIGLIIIMTSHINSYPSLGESVSMRWYQDVIHSFYVPLFFILSGVFVQPIQNLSTCKESIKAFFNAIKSLIYVLLFFYIISIPFYYCIQGVWLFSFIVNIPLWFLVVLIIDKVLMLLLLSIKHVGMIFVLVLMIGLIGCYVGSHGHSYMYFGTAATCLPFMAFGYFTKDYWKIEMINVSLLFLLLVLWSVCFFVFFKPVELWLNDIPQNPIPMYVSAIAGSMVVIELCKFVKCSWLLNFGTHSVVPMCTHVPILYMVNNWFYPADWKEWLILLILLFIASYTTIYLFKNKYYNLIKCPF</sequence>
<dbReference type="PANTHER" id="PTHR37312:SF1">
    <property type="entry name" value="MEMBRANE-BOUND ACYLTRANSFERASE YKRP-RELATED"/>
    <property type="match status" value="1"/>
</dbReference>
<accession>A0A395VZV4</accession>
<feature type="transmembrane region" description="Helical" evidence="1">
    <location>
        <begin position="143"/>
        <end position="163"/>
    </location>
</feature>
<protein>
    <recommendedName>
        <fullName evidence="2">Acyltransferase 3 domain-containing protein</fullName>
    </recommendedName>
</protein>
<dbReference type="AlphaFoldDB" id="A0A395VZV4"/>